<keyword evidence="2" id="KW-1185">Reference proteome</keyword>
<dbReference type="Proteomes" id="UP000241890">
    <property type="component" value="Unassembled WGS sequence"/>
</dbReference>
<reference evidence="1 2" key="1">
    <citation type="submission" date="2017-12" db="EMBL/GenBank/DDBJ databases">
        <title>Sequencing, de novo assembly and annotation of complete genome of a new Thraustochytrid species, strain FCC1311.</title>
        <authorList>
            <person name="Sedici K."/>
            <person name="Godart F."/>
            <person name="Aiese Cigliano R."/>
            <person name="Sanseverino W."/>
            <person name="Barakat M."/>
            <person name="Ortet P."/>
            <person name="Marechal E."/>
            <person name="Cagnac O."/>
            <person name="Amato A."/>
        </authorList>
    </citation>
    <scope>NUCLEOTIDE SEQUENCE [LARGE SCALE GENOMIC DNA]</scope>
</reference>
<proteinExistence type="predicted"/>
<evidence type="ECO:0000313" key="2">
    <source>
        <dbReference type="Proteomes" id="UP000241890"/>
    </source>
</evidence>
<evidence type="ECO:0000313" key="1">
    <source>
        <dbReference type="EMBL" id="GBG34694.1"/>
    </source>
</evidence>
<dbReference type="GO" id="GO:0005524">
    <property type="term" value="F:ATP binding"/>
    <property type="evidence" value="ECO:0007669"/>
    <property type="project" value="InterPro"/>
</dbReference>
<dbReference type="SUPFAM" id="SSF56719">
    <property type="entry name" value="Type II DNA topoisomerase"/>
    <property type="match status" value="1"/>
</dbReference>
<dbReference type="EMBL" id="BEYU01000209">
    <property type="protein sequence ID" value="GBG34694.1"/>
    <property type="molecule type" value="Genomic_DNA"/>
</dbReference>
<protein>
    <submittedName>
        <fullName evidence="1">DNA topoisomerase 2-alpha</fullName>
    </submittedName>
</protein>
<keyword evidence="1" id="KW-0413">Isomerase</keyword>
<dbReference type="GO" id="GO:0003677">
    <property type="term" value="F:DNA binding"/>
    <property type="evidence" value="ECO:0007669"/>
    <property type="project" value="InterPro"/>
</dbReference>
<comment type="caution">
    <text evidence="1">The sequence shown here is derived from an EMBL/GenBank/DDBJ whole genome shotgun (WGS) entry which is preliminary data.</text>
</comment>
<dbReference type="AlphaFoldDB" id="A0A2R5H2R7"/>
<dbReference type="InterPro" id="IPR013760">
    <property type="entry name" value="Topo_IIA-like_dom_sf"/>
</dbReference>
<dbReference type="InterPro" id="IPR013758">
    <property type="entry name" value="Topo_IIA_A/C_ab"/>
</dbReference>
<accession>A0A2R5H2R7</accession>
<organism evidence="1 2">
    <name type="scientific">Hondaea fermentalgiana</name>
    <dbReference type="NCBI Taxonomy" id="2315210"/>
    <lineage>
        <taxon>Eukaryota</taxon>
        <taxon>Sar</taxon>
        <taxon>Stramenopiles</taxon>
        <taxon>Bigyra</taxon>
        <taxon>Labyrinthulomycetes</taxon>
        <taxon>Thraustochytrida</taxon>
        <taxon>Thraustochytriidae</taxon>
        <taxon>Hondaea</taxon>
    </lineage>
</organism>
<dbReference type="GO" id="GO:0003918">
    <property type="term" value="F:DNA topoisomerase type II (double strand cut, ATP-hydrolyzing) activity"/>
    <property type="evidence" value="ECO:0007669"/>
    <property type="project" value="InterPro"/>
</dbReference>
<name>A0A2R5H2R7_9STRA</name>
<dbReference type="Gene3D" id="3.90.199.10">
    <property type="entry name" value="Topoisomerase II, domain 5"/>
    <property type="match status" value="1"/>
</dbReference>
<gene>
    <name evidence="1" type="ORF">FCC1311_109162</name>
</gene>
<dbReference type="GO" id="GO:0006265">
    <property type="term" value="P:DNA topological change"/>
    <property type="evidence" value="ECO:0007669"/>
    <property type="project" value="InterPro"/>
</dbReference>
<dbReference type="InParanoid" id="A0A2R5H2R7"/>
<sequence>MLHEVVHVSHGASAIDADVIAFEAVRWDWIAKSGWRKKWTAEDAVSMNVDADESAVSSVPRYGREGKDTVLVTYLMTFMKLYSLHSLDRSLPSSVDGFKSSQRKIFFGSV</sequence>